<evidence type="ECO:0000313" key="2">
    <source>
        <dbReference type="EMBL" id="SLK06512.1"/>
    </source>
</evidence>
<keyword evidence="1" id="KW-1133">Transmembrane helix</keyword>
<sequence length="128" mass="14075">MFGLLLLLLDLQGASIIRPGDWEYKDLIAILLTVVSLIVTFIGFIVAVAAIWGFQTLRSIAEQISVETSKSGSDSYFKSENFTQRVDAAITAAMETRARDAVQDALGASIVKSDAAPEHQVRDEEWRD</sequence>
<dbReference type="STRING" id="428990.SAMN06295987_1063"/>
<evidence type="ECO:0000313" key="3">
    <source>
        <dbReference type="Proteomes" id="UP000190989"/>
    </source>
</evidence>
<name>A0A1U6IET3_9SPHN</name>
<dbReference type="RefSeq" id="WP_079731202.1">
    <property type="nucleotide sequence ID" value="NZ_FVZE01000006.1"/>
</dbReference>
<evidence type="ECO:0000256" key="1">
    <source>
        <dbReference type="SAM" id="Phobius"/>
    </source>
</evidence>
<reference evidence="3" key="1">
    <citation type="submission" date="2017-02" db="EMBL/GenBank/DDBJ databases">
        <authorList>
            <person name="Varghese N."/>
            <person name="Submissions S."/>
        </authorList>
    </citation>
    <scope>NUCLEOTIDE SEQUENCE [LARGE SCALE GENOMIC DNA]</scope>
    <source>
        <strain evidence="3">SM117</strain>
    </source>
</reference>
<feature type="transmembrane region" description="Helical" evidence="1">
    <location>
        <begin position="29"/>
        <end position="54"/>
    </location>
</feature>
<accession>A0A1U6IET3</accession>
<protein>
    <submittedName>
        <fullName evidence="2">Uncharacterized protein</fullName>
    </submittedName>
</protein>
<keyword evidence="1" id="KW-0472">Membrane</keyword>
<dbReference type="EMBL" id="FVZE01000006">
    <property type="protein sequence ID" value="SLK06512.1"/>
    <property type="molecule type" value="Genomic_DNA"/>
</dbReference>
<gene>
    <name evidence="2" type="ORF">SAMN06295987_1063</name>
</gene>
<keyword evidence="3" id="KW-1185">Reference proteome</keyword>
<organism evidence="2 3">
    <name type="scientific">Novosphingobium mathurense</name>
    <dbReference type="NCBI Taxonomy" id="428990"/>
    <lineage>
        <taxon>Bacteria</taxon>
        <taxon>Pseudomonadati</taxon>
        <taxon>Pseudomonadota</taxon>
        <taxon>Alphaproteobacteria</taxon>
        <taxon>Sphingomonadales</taxon>
        <taxon>Sphingomonadaceae</taxon>
        <taxon>Novosphingobium</taxon>
    </lineage>
</organism>
<proteinExistence type="predicted"/>
<dbReference type="AlphaFoldDB" id="A0A1U6IET3"/>
<dbReference type="Proteomes" id="UP000190989">
    <property type="component" value="Unassembled WGS sequence"/>
</dbReference>
<keyword evidence="1" id="KW-0812">Transmembrane</keyword>